<keyword evidence="4" id="KW-1185">Reference proteome</keyword>
<feature type="active site" description="Acyl-thioester intermediate" evidence="2">
    <location>
        <position position="244"/>
    </location>
</feature>
<sequence length="261" mass="29642">MNVKNYKTILCIAAAVAFLGAAVFCGFQIYSHYQQINEQTEAFAEIAEVVENAEPEEEPPRDKDTPVSEGEDILAKYKELYLQNEDMVGWISIGGTTINYPVMQSRNNPNFYLKHSFEKEYSDLGVPYIQEDCDILTSDNLIIYGHHIKGGRMFGALEDYKSKGFYEKQKTIQFDTLTEQAEYEIIAVFKTVAYSSQGYRYYDFVNAENEKEFDAYVGKCKELALYDTGVTAEYGDKLITLSTCEYSAQNGRLVVVAKKAD</sequence>
<dbReference type="Gene3D" id="2.40.260.10">
    <property type="entry name" value="Sortase"/>
    <property type="match status" value="1"/>
</dbReference>
<evidence type="ECO:0000256" key="1">
    <source>
        <dbReference type="ARBA" id="ARBA00022801"/>
    </source>
</evidence>
<feature type="active site" description="Proton donor/acceptor" evidence="2">
    <location>
        <position position="146"/>
    </location>
</feature>
<dbReference type="GO" id="GO:0016787">
    <property type="term" value="F:hydrolase activity"/>
    <property type="evidence" value="ECO:0007669"/>
    <property type="project" value="UniProtKB-KW"/>
</dbReference>
<dbReference type="InterPro" id="IPR009835">
    <property type="entry name" value="SrtB"/>
</dbReference>
<accession>A0A3R8KWS5</accession>
<keyword evidence="1 3" id="KW-0378">Hydrolase</keyword>
<dbReference type="EC" id="3.4.22.71" evidence="3"/>
<dbReference type="AlphaFoldDB" id="A0A3R8KWS5"/>
<proteinExistence type="predicted"/>
<organism evidence="3 4">
    <name type="scientific">Schaedlerella arabinosiphila</name>
    <dbReference type="NCBI Taxonomy" id="2044587"/>
    <lineage>
        <taxon>Bacteria</taxon>
        <taxon>Bacillati</taxon>
        <taxon>Bacillota</taxon>
        <taxon>Clostridia</taxon>
        <taxon>Lachnospirales</taxon>
        <taxon>Lachnospiraceae</taxon>
        <taxon>Schaedlerella</taxon>
    </lineage>
</organism>
<dbReference type="RefSeq" id="WP_125128759.1">
    <property type="nucleotide sequence ID" value="NZ_RHJS01000002.1"/>
</dbReference>
<name>A0A3R8KWS5_9FIRM</name>
<evidence type="ECO:0000256" key="2">
    <source>
        <dbReference type="PIRSR" id="PIRSR605754-1"/>
    </source>
</evidence>
<dbReference type="EMBL" id="RHJS01000002">
    <property type="protein sequence ID" value="RRK33506.1"/>
    <property type="molecule type" value="Genomic_DNA"/>
</dbReference>
<evidence type="ECO:0000313" key="4">
    <source>
        <dbReference type="Proteomes" id="UP000274920"/>
    </source>
</evidence>
<gene>
    <name evidence="3" type="primary">srtB</name>
    <name evidence="3" type="ORF">EBB54_20760</name>
</gene>
<comment type="caution">
    <text evidence="3">The sequence shown here is derived from an EMBL/GenBank/DDBJ whole genome shotgun (WGS) entry which is preliminary data.</text>
</comment>
<dbReference type="NCBIfam" id="TIGR03064">
    <property type="entry name" value="sortase_srtB"/>
    <property type="match status" value="1"/>
</dbReference>
<evidence type="ECO:0000313" key="3">
    <source>
        <dbReference type="EMBL" id="RRK33506.1"/>
    </source>
</evidence>
<dbReference type="InterPro" id="IPR005754">
    <property type="entry name" value="Sortase"/>
</dbReference>
<dbReference type="Pfam" id="PF04203">
    <property type="entry name" value="Sortase"/>
    <property type="match status" value="1"/>
</dbReference>
<dbReference type="Proteomes" id="UP000274920">
    <property type="component" value="Unassembled WGS sequence"/>
</dbReference>
<dbReference type="InterPro" id="IPR023365">
    <property type="entry name" value="Sortase_dom-sf"/>
</dbReference>
<dbReference type="SUPFAM" id="SSF63817">
    <property type="entry name" value="Sortase"/>
    <property type="match status" value="1"/>
</dbReference>
<reference evidence="3" key="1">
    <citation type="submission" date="2018-10" db="EMBL/GenBank/DDBJ databases">
        <title>Schaedlerella arabinophila gen. nov. sp. nov., isolated from the mouse intestinal tract and comparative analysis with the genome of the closely related altered Schaedler flora strain ASF502.</title>
        <authorList>
            <person name="Miyake S."/>
            <person name="Soh M."/>
            <person name="Seedorf H."/>
        </authorList>
    </citation>
    <scope>NUCLEOTIDE SEQUENCE [LARGE SCALE GENOMIC DNA]</scope>
    <source>
        <strain evidence="3">DSM 106076</strain>
    </source>
</reference>
<protein>
    <submittedName>
        <fullName evidence="3">SrtB family sortase</fullName>
        <ecNumber evidence="3">3.4.22.71</ecNumber>
    </submittedName>
</protein>
<dbReference type="CDD" id="cd05826">
    <property type="entry name" value="Sortase_B"/>
    <property type="match status" value="1"/>
</dbReference>